<dbReference type="OrthoDB" id="431929at2759"/>
<dbReference type="EMBL" id="KV425893">
    <property type="protein sequence ID" value="KZW01507.1"/>
    <property type="molecule type" value="Genomic_DNA"/>
</dbReference>
<protein>
    <recommendedName>
        <fullName evidence="7">AN1-type domain-containing protein</fullName>
    </recommendedName>
</protein>
<accession>A0A165P1C9</accession>
<gene>
    <name evidence="8" type="ORF">EXIGLDRAFT_717920</name>
</gene>
<evidence type="ECO:0000256" key="1">
    <source>
        <dbReference type="ARBA" id="ARBA00022723"/>
    </source>
</evidence>
<evidence type="ECO:0000256" key="6">
    <source>
        <dbReference type="SAM" id="MobiDB-lite"/>
    </source>
</evidence>
<keyword evidence="1" id="KW-0479">Metal-binding</keyword>
<evidence type="ECO:0000259" key="7">
    <source>
        <dbReference type="PROSITE" id="PS51039"/>
    </source>
</evidence>
<proteinExistence type="predicted"/>
<evidence type="ECO:0000313" key="8">
    <source>
        <dbReference type="EMBL" id="KZW01507.1"/>
    </source>
</evidence>
<name>A0A165P1C9_EXIGL</name>
<feature type="domain" description="AN1-type" evidence="7">
    <location>
        <begin position="2"/>
        <end position="50"/>
    </location>
</feature>
<dbReference type="PANTHER" id="PTHR14677:SF40">
    <property type="entry name" value="CDC48-ASSOCIATED UBIQUITIN-LIKE_ZINC FINGER PROTEIN 1"/>
    <property type="match status" value="1"/>
</dbReference>
<evidence type="ECO:0000256" key="5">
    <source>
        <dbReference type="PROSITE-ProRule" id="PRU00449"/>
    </source>
</evidence>
<dbReference type="GO" id="GO:0005737">
    <property type="term" value="C:cytoplasm"/>
    <property type="evidence" value="ECO:0007669"/>
    <property type="project" value="TreeGrafter"/>
</dbReference>
<organism evidence="8 9">
    <name type="scientific">Exidia glandulosa HHB12029</name>
    <dbReference type="NCBI Taxonomy" id="1314781"/>
    <lineage>
        <taxon>Eukaryota</taxon>
        <taxon>Fungi</taxon>
        <taxon>Dikarya</taxon>
        <taxon>Basidiomycota</taxon>
        <taxon>Agaricomycotina</taxon>
        <taxon>Agaricomycetes</taxon>
        <taxon>Auriculariales</taxon>
        <taxon>Exidiaceae</taxon>
        <taxon>Exidia</taxon>
    </lineage>
</organism>
<sequence length="309" mass="32150">MLAVGQQCEHPTCMMVDFLPFTCSHCQHKYCLEHFQPDAHTCPSHDPNAGDRVAPNCPLCNVPVSVPLGQDPNARMERHFASECMVMLGEMGRKRAAASRMPVCASRACNKKLIAPIQCTGCNMKFCAQHRYASDHDCPSEAAKAAALQKQAKAKAASASASASKPSSSTTSTPNRPAPQAAAALAALKRSVASATTKPAPAPTRTTTAAAPKPAPKTSSGSGAPPSSTSTPAAPQPAPKHKPHNPFSNTDRCDPSPPPPASAASSSAQSSASSPPTPPQMQMQTGRDLDDLDDLLLGSWAPPRVFVSA</sequence>
<evidence type="ECO:0000256" key="3">
    <source>
        <dbReference type="ARBA" id="ARBA00022771"/>
    </source>
</evidence>
<dbReference type="InterPro" id="IPR035896">
    <property type="entry name" value="AN1-like_Znf"/>
</dbReference>
<evidence type="ECO:0000256" key="2">
    <source>
        <dbReference type="ARBA" id="ARBA00022737"/>
    </source>
</evidence>
<evidence type="ECO:0000256" key="4">
    <source>
        <dbReference type="ARBA" id="ARBA00022833"/>
    </source>
</evidence>
<dbReference type="PANTHER" id="PTHR14677">
    <property type="entry name" value="ARSENITE INDUCUBLE RNA ASSOCIATED PROTEIN AIP-1-RELATED"/>
    <property type="match status" value="1"/>
</dbReference>
<feature type="compositionally biased region" description="Low complexity" evidence="6">
    <location>
        <begin position="157"/>
        <end position="169"/>
    </location>
</feature>
<reference evidence="8 9" key="1">
    <citation type="journal article" date="2016" name="Mol. Biol. Evol.">
        <title>Comparative Genomics of Early-Diverging Mushroom-Forming Fungi Provides Insights into the Origins of Lignocellulose Decay Capabilities.</title>
        <authorList>
            <person name="Nagy L.G."/>
            <person name="Riley R."/>
            <person name="Tritt A."/>
            <person name="Adam C."/>
            <person name="Daum C."/>
            <person name="Floudas D."/>
            <person name="Sun H."/>
            <person name="Yadav J.S."/>
            <person name="Pangilinan J."/>
            <person name="Larsson K.H."/>
            <person name="Matsuura K."/>
            <person name="Barry K."/>
            <person name="Labutti K."/>
            <person name="Kuo R."/>
            <person name="Ohm R.A."/>
            <person name="Bhattacharya S.S."/>
            <person name="Shirouzu T."/>
            <person name="Yoshinaga Y."/>
            <person name="Martin F.M."/>
            <person name="Grigoriev I.V."/>
            <person name="Hibbett D.S."/>
        </authorList>
    </citation>
    <scope>NUCLEOTIDE SEQUENCE [LARGE SCALE GENOMIC DNA]</scope>
    <source>
        <strain evidence="8 9">HHB12029</strain>
    </source>
</reference>
<dbReference type="STRING" id="1314781.A0A165P1C9"/>
<keyword evidence="4" id="KW-0862">Zinc</keyword>
<dbReference type="Proteomes" id="UP000077266">
    <property type="component" value="Unassembled WGS sequence"/>
</dbReference>
<evidence type="ECO:0000313" key="9">
    <source>
        <dbReference type="Proteomes" id="UP000077266"/>
    </source>
</evidence>
<dbReference type="Gene3D" id="4.10.1110.10">
    <property type="entry name" value="AN1-like Zinc finger"/>
    <property type="match status" value="2"/>
</dbReference>
<dbReference type="InParanoid" id="A0A165P1C9"/>
<feature type="compositionally biased region" description="Low complexity" evidence="6">
    <location>
        <begin position="178"/>
        <end position="233"/>
    </location>
</feature>
<keyword evidence="9" id="KW-1185">Reference proteome</keyword>
<dbReference type="Pfam" id="PF01428">
    <property type="entry name" value="zf-AN1"/>
    <property type="match status" value="2"/>
</dbReference>
<dbReference type="InterPro" id="IPR057357">
    <property type="entry name" value="Znf-C2H2_ZFAND2A/B"/>
</dbReference>
<feature type="region of interest" description="Disordered" evidence="6">
    <location>
        <begin position="157"/>
        <end position="309"/>
    </location>
</feature>
<dbReference type="SMART" id="SM00154">
    <property type="entry name" value="ZnF_AN1"/>
    <property type="match status" value="2"/>
</dbReference>
<dbReference type="Pfam" id="PF25403">
    <property type="entry name" value="zf-C2H2_ZFAND2"/>
    <property type="match status" value="1"/>
</dbReference>
<dbReference type="AlphaFoldDB" id="A0A165P1C9"/>
<keyword evidence="3 5" id="KW-0863">Zinc-finger</keyword>
<feature type="compositionally biased region" description="Low complexity" evidence="6">
    <location>
        <begin position="262"/>
        <end position="274"/>
    </location>
</feature>
<dbReference type="InterPro" id="IPR000058">
    <property type="entry name" value="Znf_AN1"/>
</dbReference>
<keyword evidence="2" id="KW-0677">Repeat</keyword>
<dbReference type="SUPFAM" id="SSF118310">
    <property type="entry name" value="AN1-like Zinc finger"/>
    <property type="match status" value="2"/>
</dbReference>
<dbReference type="PROSITE" id="PS51039">
    <property type="entry name" value="ZF_AN1"/>
    <property type="match status" value="2"/>
</dbReference>
<dbReference type="GO" id="GO:0008270">
    <property type="term" value="F:zinc ion binding"/>
    <property type="evidence" value="ECO:0007669"/>
    <property type="project" value="UniProtKB-KW"/>
</dbReference>
<feature type="domain" description="AN1-type" evidence="7">
    <location>
        <begin position="98"/>
        <end position="146"/>
    </location>
</feature>